<feature type="non-terminal residue" evidence="1">
    <location>
        <position position="1"/>
    </location>
</feature>
<organism evidence="1 2">
    <name type="scientific">Pristionchus entomophagus</name>
    <dbReference type="NCBI Taxonomy" id="358040"/>
    <lineage>
        <taxon>Eukaryota</taxon>
        <taxon>Metazoa</taxon>
        <taxon>Ecdysozoa</taxon>
        <taxon>Nematoda</taxon>
        <taxon>Chromadorea</taxon>
        <taxon>Rhabditida</taxon>
        <taxon>Rhabditina</taxon>
        <taxon>Diplogasteromorpha</taxon>
        <taxon>Diplogasteroidea</taxon>
        <taxon>Neodiplogasteridae</taxon>
        <taxon>Pristionchus</taxon>
    </lineage>
</organism>
<dbReference type="Proteomes" id="UP001432027">
    <property type="component" value="Unassembled WGS sequence"/>
</dbReference>
<accession>A0AAV5UB14</accession>
<proteinExistence type="predicted"/>
<dbReference type="EMBL" id="BTSX01000006">
    <property type="protein sequence ID" value="GMT03324.1"/>
    <property type="molecule type" value="Genomic_DNA"/>
</dbReference>
<dbReference type="AlphaFoldDB" id="A0AAV5UB14"/>
<evidence type="ECO:0000313" key="1">
    <source>
        <dbReference type="EMBL" id="GMT03324.1"/>
    </source>
</evidence>
<sequence length="91" mass="10164">GRSCCSPCCSLGRRTSRMRRQSQQHALRTQTRFSQSDVIKAGVDEVDVHEDVRTGILGLRYFLRGDEQLSLDFSLRQSALGLVGDHGAQSR</sequence>
<reference evidence="1" key="1">
    <citation type="submission" date="2023-10" db="EMBL/GenBank/DDBJ databases">
        <title>Genome assembly of Pristionchus species.</title>
        <authorList>
            <person name="Yoshida K."/>
            <person name="Sommer R.J."/>
        </authorList>
    </citation>
    <scope>NUCLEOTIDE SEQUENCE</scope>
    <source>
        <strain evidence="1">RS0144</strain>
    </source>
</reference>
<name>A0AAV5UB14_9BILA</name>
<evidence type="ECO:0008006" key="3">
    <source>
        <dbReference type="Google" id="ProtNLM"/>
    </source>
</evidence>
<gene>
    <name evidence="1" type="ORF">PENTCL1PPCAC_25498</name>
</gene>
<feature type="non-terminal residue" evidence="1">
    <location>
        <position position="91"/>
    </location>
</feature>
<protein>
    <recommendedName>
        <fullName evidence="3">Ribosomal protein</fullName>
    </recommendedName>
</protein>
<keyword evidence="2" id="KW-1185">Reference proteome</keyword>
<evidence type="ECO:0000313" key="2">
    <source>
        <dbReference type="Proteomes" id="UP001432027"/>
    </source>
</evidence>
<comment type="caution">
    <text evidence="1">The sequence shown here is derived from an EMBL/GenBank/DDBJ whole genome shotgun (WGS) entry which is preliminary data.</text>
</comment>